<name>A0ABR9AIZ4_9BACT</name>
<dbReference type="RefSeq" id="WP_192009535.1">
    <property type="nucleotide sequence ID" value="NZ_JACYTQ010000002.1"/>
</dbReference>
<comment type="caution">
    <text evidence="3">The sequence shown here is derived from an EMBL/GenBank/DDBJ whole genome shotgun (WGS) entry which is preliminary data.</text>
</comment>
<keyword evidence="4" id="KW-1185">Reference proteome</keyword>
<feature type="region of interest" description="Disordered" evidence="1">
    <location>
        <begin position="35"/>
        <end position="88"/>
    </location>
</feature>
<evidence type="ECO:0000256" key="2">
    <source>
        <dbReference type="SAM" id="SignalP"/>
    </source>
</evidence>
<gene>
    <name evidence="3" type="ORF">IFO69_07990</name>
</gene>
<proteinExistence type="predicted"/>
<feature type="compositionally biased region" description="Basic and acidic residues" evidence="1">
    <location>
        <begin position="75"/>
        <end position="88"/>
    </location>
</feature>
<dbReference type="EMBL" id="JACYTQ010000002">
    <property type="protein sequence ID" value="MBD8488680.1"/>
    <property type="molecule type" value="Genomic_DNA"/>
</dbReference>
<accession>A0ABR9AIZ4</accession>
<feature type="chain" id="PRO_5046974243" evidence="2">
    <location>
        <begin position="32"/>
        <end position="116"/>
    </location>
</feature>
<feature type="compositionally biased region" description="Basic and acidic residues" evidence="1">
    <location>
        <begin position="35"/>
        <end position="50"/>
    </location>
</feature>
<organism evidence="3 4">
    <name type="scientific">Echinicola arenosa</name>
    <dbReference type="NCBI Taxonomy" id="2774144"/>
    <lineage>
        <taxon>Bacteria</taxon>
        <taxon>Pseudomonadati</taxon>
        <taxon>Bacteroidota</taxon>
        <taxon>Cytophagia</taxon>
        <taxon>Cytophagales</taxon>
        <taxon>Cyclobacteriaceae</taxon>
        <taxon>Echinicola</taxon>
    </lineage>
</organism>
<feature type="signal peptide" evidence="2">
    <location>
        <begin position="1"/>
        <end position="31"/>
    </location>
</feature>
<reference evidence="3 4" key="1">
    <citation type="submission" date="2020-09" db="EMBL/GenBank/DDBJ databases">
        <title>Echinicola sp. CAU 1574 isolated from sand of Sido Beach.</title>
        <authorList>
            <person name="Kim W."/>
        </authorList>
    </citation>
    <scope>NUCLEOTIDE SEQUENCE [LARGE SCALE GENOMIC DNA]</scope>
    <source>
        <strain evidence="3 4">CAU 1574</strain>
    </source>
</reference>
<evidence type="ECO:0000313" key="3">
    <source>
        <dbReference type="EMBL" id="MBD8488680.1"/>
    </source>
</evidence>
<keyword evidence="2" id="KW-0732">Signal</keyword>
<evidence type="ECO:0000313" key="4">
    <source>
        <dbReference type="Proteomes" id="UP000647133"/>
    </source>
</evidence>
<evidence type="ECO:0000256" key="1">
    <source>
        <dbReference type="SAM" id="MobiDB-lite"/>
    </source>
</evidence>
<dbReference type="Proteomes" id="UP000647133">
    <property type="component" value="Unassembled WGS sequence"/>
</dbReference>
<protein>
    <submittedName>
        <fullName evidence="3">Uncharacterized protein</fullName>
    </submittedName>
</protein>
<sequence length="116" mass="13308">MFKANQILSKSFLAIMFGAIVGAFLSTEADAQEVRDCDRSSQQERSRLEVLEDNGNVNSFEEYKPEKTNPVSKPTVKERKENPIYKASGEKDVKKDEMSTLSFNLFLYIVDRFKED</sequence>